<evidence type="ECO:0000313" key="2">
    <source>
        <dbReference type="EMBL" id="CAD9198459.1"/>
    </source>
</evidence>
<dbReference type="EMBL" id="HBGG01001256">
    <property type="protein sequence ID" value="CAD9198459.1"/>
    <property type="molecule type" value="Transcribed_RNA"/>
</dbReference>
<accession>A0A7S1SGZ3</accession>
<reference evidence="2" key="1">
    <citation type="submission" date="2021-01" db="EMBL/GenBank/DDBJ databases">
        <authorList>
            <person name="Corre E."/>
            <person name="Pelletier E."/>
            <person name="Niang G."/>
            <person name="Scheremetjew M."/>
            <person name="Finn R."/>
            <person name="Kale V."/>
            <person name="Holt S."/>
            <person name="Cochrane G."/>
            <person name="Meng A."/>
            <person name="Brown T."/>
            <person name="Cohen L."/>
        </authorList>
    </citation>
    <scope>NUCLEOTIDE SEQUENCE</scope>
    <source>
        <strain evidence="2">PLY429</strain>
    </source>
</reference>
<dbReference type="PANTHER" id="PTHR40036:SF1">
    <property type="entry name" value="MACROCIN O-METHYLTRANSFERASE"/>
    <property type="match status" value="1"/>
</dbReference>
<organism evidence="2">
    <name type="scientific">Tetraselmis chuii</name>
    <dbReference type="NCBI Taxonomy" id="63592"/>
    <lineage>
        <taxon>Eukaryota</taxon>
        <taxon>Viridiplantae</taxon>
        <taxon>Chlorophyta</taxon>
        <taxon>core chlorophytes</taxon>
        <taxon>Chlorodendrophyceae</taxon>
        <taxon>Chlorodendrales</taxon>
        <taxon>Chlorodendraceae</taxon>
        <taxon>Tetraselmis</taxon>
    </lineage>
</organism>
<proteinExistence type="predicted"/>
<sequence length="337" mass="37901">MASTRYTIFGVYLLTVLAVLASLCSVTLANLGEDGRPGYLYTGRSRGFRAHVSLPIRRRYGSAQYPASDSYRARLSVGSRSQEPERTVLDAELSNEEQILLRNHMSSLQWAEVYALARPWTMVSNPNLGFIYNQVLRVNKEGVEGDIMELGVWKGGASMVMLFAEIRSGDAANPRTAWLFDTFQGLPPPTVEDDEKSKQAWSKVVAGTASKQKIRHVEDGKWCYGPKAIVKNNIRSTGYPLTHIRMVEGKVEDSLPVTNLPENIAVLRLDTDWYKSTRIELDLLWDRLSPGGILYVDDYCAWGGARKATDEFFEERGLSHLLNQYKAKKPCLYIVKP</sequence>
<feature type="chain" id="PRO_5030851109" description="Macrocin O-methyltransferase" evidence="1">
    <location>
        <begin position="30"/>
        <end position="337"/>
    </location>
</feature>
<evidence type="ECO:0000256" key="1">
    <source>
        <dbReference type="SAM" id="SignalP"/>
    </source>
</evidence>
<dbReference type="InterPro" id="IPR008884">
    <property type="entry name" value="TylF_MeTrfase"/>
</dbReference>
<feature type="signal peptide" evidence="1">
    <location>
        <begin position="1"/>
        <end position="29"/>
    </location>
</feature>
<evidence type="ECO:0008006" key="3">
    <source>
        <dbReference type="Google" id="ProtNLM"/>
    </source>
</evidence>
<dbReference type="InterPro" id="IPR029063">
    <property type="entry name" value="SAM-dependent_MTases_sf"/>
</dbReference>
<name>A0A7S1SGZ3_9CHLO</name>
<gene>
    <name evidence="2" type="ORF">TCHU04912_LOCUS692</name>
</gene>
<dbReference type="PANTHER" id="PTHR40036">
    <property type="entry name" value="MACROCIN O-METHYLTRANSFERASE"/>
    <property type="match status" value="1"/>
</dbReference>
<protein>
    <recommendedName>
        <fullName evidence="3">Macrocin O-methyltransferase</fullName>
    </recommendedName>
</protein>
<dbReference type="Gene3D" id="3.40.50.150">
    <property type="entry name" value="Vaccinia Virus protein VP39"/>
    <property type="match status" value="1"/>
</dbReference>
<dbReference type="AlphaFoldDB" id="A0A7S1SGZ3"/>
<keyword evidence="1" id="KW-0732">Signal</keyword>
<dbReference type="Pfam" id="PF05711">
    <property type="entry name" value="TylF"/>
    <property type="match status" value="1"/>
</dbReference>